<dbReference type="GeneTree" id="ENSGT00940000161627"/>
<dbReference type="PANTHER" id="PTHR46254">
    <property type="entry name" value="PROTEIN GVQW1-RELATED"/>
    <property type="match status" value="1"/>
</dbReference>
<evidence type="ECO:0000256" key="1">
    <source>
        <dbReference type="SAM" id="MobiDB-lite"/>
    </source>
</evidence>
<accession>A0A5F7ZKN3</accession>
<reference evidence="2" key="3">
    <citation type="submission" date="2025-08" db="UniProtKB">
        <authorList>
            <consortium name="Ensembl"/>
        </authorList>
    </citation>
    <scope>IDENTIFICATION</scope>
    <source>
        <strain evidence="2">17573</strain>
    </source>
</reference>
<dbReference type="AlphaFoldDB" id="A0A5F7ZKN3"/>
<organism evidence="2 3">
    <name type="scientific">Macaca mulatta</name>
    <name type="common">Rhesus macaque</name>
    <dbReference type="NCBI Taxonomy" id="9544"/>
    <lineage>
        <taxon>Eukaryota</taxon>
        <taxon>Metazoa</taxon>
        <taxon>Chordata</taxon>
        <taxon>Craniata</taxon>
        <taxon>Vertebrata</taxon>
        <taxon>Euteleostomi</taxon>
        <taxon>Mammalia</taxon>
        <taxon>Eutheria</taxon>
        <taxon>Euarchontoglires</taxon>
        <taxon>Primates</taxon>
        <taxon>Haplorrhini</taxon>
        <taxon>Catarrhini</taxon>
        <taxon>Cercopithecidae</taxon>
        <taxon>Cercopithecinae</taxon>
        <taxon>Macaca</taxon>
    </lineage>
</organism>
<dbReference type="Bgee" id="ENSMMUG00000052825">
    <property type="expression patterns" value="Expressed in superior frontal gyrus and 2 other cell types or tissues"/>
</dbReference>
<evidence type="ECO:0000313" key="3">
    <source>
        <dbReference type="Proteomes" id="UP000006718"/>
    </source>
</evidence>
<dbReference type="InParanoid" id="A0A5F7ZKN3"/>
<reference evidence="2" key="2">
    <citation type="submission" date="2019-01" db="EMBL/GenBank/DDBJ databases">
        <authorList>
            <person name="Graves T."/>
            <person name="Eichler E.E."/>
            <person name="Wilson R.K."/>
        </authorList>
    </citation>
    <scope>NUCLEOTIDE SEQUENCE [LARGE SCALE GENOMIC DNA]</scope>
    <source>
        <strain evidence="2">17573</strain>
    </source>
</reference>
<dbReference type="VEuPathDB" id="HostDB:ENSMMUG00000052825"/>
<evidence type="ECO:0000313" key="2">
    <source>
        <dbReference type="Ensembl" id="ENSMMUP00000066176.1"/>
    </source>
</evidence>
<proteinExistence type="predicted"/>
<dbReference type="PANTHER" id="PTHR46254:SF6">
    <property type="entry name" value="HIGH MOBILITY GROUP AT-HOOK 2"/>
    <property type="match status" value="1"/>
</dbReference>
<name>A0A5F7ZKN3_MACMU</name>
<reference evidence="3" key="1">
    <citation type="journal article" date="2007" name="Science">
        <title>Evolutionary and biomedical insights from the rhesus macaque genome.</title>
        <authorList>
            <person name="Gibbs R.A."/>
            <person name="Rogers J."/>
            <person name="Katze M.G."/>
            <person name="Bumgarner R."/>
            <person name="Weinstock G.M."/>
            <person name="Mardis E.R."/>
            <person name="Remington K.A."/>
            <person name="Strausberg R.L."/>
            <person name="Venter J.C."/>
            <person name="Wilson R.K."/>
            <person name="Batzer M.A."/>
            <person name="Bustamante C.D."/>
            <person name="Eichler E.E."/>
            <person name="Hahn M.W."/>
            <person name="Hardison R.C."/>
            <person name="Makova K.D."/>
            <person name="Miller W."/>
            <person name="Milosavljevic A."/>
            <person name="Palermo R.E."/>
            <person name="Siepel A."/>
            <person name="Sikela J.M."/>
            <person name="Attaway T."/>
            <person name="Bell S."/>
            <person name="Bernard K.E."/>
            <person name="Buhay C.J."/>
            <person name="Chandrabose M.N."/>
            <person name="Dao M."/>
            <person name="Davis C."/>
            <person name="Delehaunty K.D."/>
            <person name="Ding Y."/>
            <person name="Dinh H.H."/>
            <person name="Dugan-Rocha S."/>
            <person name="Fulton L.A."/>
            <person name="Gabisi R.A."/>
            <person name="Garner T.T."/>
            <person name="Godfrey J."/>
            <person name="Hawes A.C."/>
            <person name="Hernandez J."/>
            <person name="Hines S."/>
            <person name="Holder M."/>
            <person name="Hume J."/>
            <person name="Jhangiani S.N."/>
            <person name="Joshi V."/>
            <person name="Khan Z.M."/>
            <person name="Kirkness E.F."/>
            <person name="Cree A."/>
            <person name="Fowler R.G."/>
            <person name="Lee S."/>
            <person name="Lewis L.R."/>
            <person name="Li Z."/>
            <person name="Liu Y.-S."/>
            <person name="Moore S.M."/>
            <person name="Muzny D."/>
            <person name="Nazareth L.V."/>
            <person name="Ngo D.N."/>
            <person name="Okwuonu G.O."/>
            <person name="Pai G."/>
            <person name="Parker D."/>
            <person name="Paul H.A."/>
            <person name="Pfannkoch C."/>
            <person name="Pohl C.S."/>
            <person name="Rogers Y.-H.C."/>
            <person name="Ruiz S.J."/>
            <person name="Sabo A."/>
            <person name="Santibanez J."/>
            <person name="Schneider B.W."/>
            <person name="Smith S.M."/>
            <person name="Sodergren E."/>
            <person name="Svatek A.F."/>
            <person name="Utterback T.R."/>
            <person name="Vattathil S."/>
            <person name="Warren W."/>
            <person name="White C.S."/>
            <person name="Chinwalla A.T."/>
            <person name="Feng Y."/>
            <person name="Halpern A.L."/>
            <person name="Hillier L.W."/>
            <person name="Huang X."/>
            <person name="Minx P."/>
            <person name="Nelson J.O."/>
            <person name="Pepin K.H."/>
            <person name="Qin X."/>
            <person name="Sutton G.G."/>
            <person name="Venter E."/>
            <person name="Walenz B.P."/>
            <person name="Wallis J.W."/>
            <person name="Worley K.C."/>
            <person name="Yang S.-P."/>
            <person name="Jones S.M."/>
            <person name="Marra M.A."/>
            <person name="Rocchi M."/>
            <person name="Schein J.E."/>
            <person name="Baertsch R."/>
            <person name="Clarke L."/>
            <person name="Csuros M."/>
            <person name="Glasscock J."/>
            <person name="Harris R.A."/>
            <person name="Havlak P."/>
            <person name="Jackson A.R."/>
            <person name="Jiang H."/>
            <person name="Liu Y."/>
            <person name="Messina D.N."/>
            <person name="Shen Y."/>
            <person name="Song H.X.-Z."/>
            <person name="Wylie T."/>
            <person name="Zhang L."/>
            <person name="Birney E."/>
            <person name="Han K."/>
            <person name="Konkel M.K."/>
            <person name="Lee J."/>
            <person name="Smit A.F.A."/>
            <person name="Ullmer B."/>
            <person name="Wang H."/>
            <person name="Xing J."/>
            <person name="Burhans R."/>
            <person name="Cheng Z."/>
            <person name="Karro J.E."/>
            <person name="Ma J."/>
            <person name="Raney B."/>
            <person name="She X."/>
            <person name="Cox M.J."/>
            <person name="Demuth J.P."/>
            <person name="Dumas L.J."/>
            <person name="Han S.-G."/>
            <person name="Hopkins J."/>
            <person name="Karimpour-Fard A."/>
            <person name="Kim Y.H."/>
            <person name="Pollack J.R."/>
            <person name="Vinar T."/>
            <person name="Addo-Quaye C."/>
            <person name="Degenhardt J."/>
            <person name="Denby A."/>
            <person name="Hubisz M.J."/>
            <person name="Indap A."/>
            <person name="Kosiol C."/>
            <person name="Lahn B.T."/>
            <person name="Lawson H.A."/>
            <person name="Marklein A."/>
            <person name="Nielsen R."/>
            <person name="Vallender E.J."/>
            <person name="Clark A.G."/>
            <person name="Ferguson B."/>
            <person name="Hernandez R.D."/>
            <person name="Hirani K."/>
            <person name="Kehrer-Sawatzki H."/>
            <person name="Kolb J."/>
            <person name="Patil S."/>
            <person name="Pu L.-L."/>
            <person name="Ren Y."/>
            <person name="Smith D.G."/>
            <person name="Wheeler D.A."/>
            <person name="Schenck I."/>
            <person name="Ball E.V."/>
            <person name="Chen R."/>
            <person name="Cooper D.N."/>
            <person name="Giardine B."/>
            <person name="Hsu F."/>
            <person name="Kent W.J."/>
            <person name="Lesk A."/>
            <person name="Nelson D.L."/>
            <person name="O'brien W.E."/>
            <person name="Pruefer K."/>
            <person name="Stenson P.D."/>
            <person name="Wallace J.C."/>
            <person name="Ke H."/>
            <person name="Liu X.-M."/>
            <person name="Wang P."/>
            <person name="Xiang A.P."/>
            <person name="Yang F."/>
            <person name="Barber G.P."/>
            <person name="Haussler D."/>
            <person name="Karolchik D."/>
            <person name="Kern A.D."/>
            <person name="Kuhn R.M."/>
            <person name="Smith K.E."/>
            <person name="Zwieg A.S."/>
        </authorList>
    </citation>
    <scope>NUCLEOTIDE SEQUENCE [LARGE SCALE GENOMIC DNA]</scope>
    <source>
        <strain evidence="3">17573</strain>
    </source>
</reference>
<sequence>MPLHSSIGDRGRPCLQKTQKPNIPGTLQPELSLSSHFPLSHLSFFVVVLFETQSCCVAQAGVQWCHLGSRQPLPPGFKEFTCLSLQRSWDYRRPPPHLANVCTFSRDEVSPCWPGWFQTPDLK</sequence>
<feature type="region of interest" description="Disordered" evidence="1">
    <location>
        <begin position="1"/>
        <end position="22"/>
    </location>
</feature>
<reference evidence="2" key="4">
    <citation type="submission" date="2025-09" db="UniProtKB">
        <authorList>
            <consortium name="Ensembl"/>
        </authorList>
    </citation>
    <scope>IDENTIFICATION</scope>
    <source>
        <strain evidence="2">17573</strain>
    </source>
</reference>
<keyword evidence="3" id="KW-1185">Reference proteome</keyword>
<dbReference type="Ensembl" id="ENSMMUT00000091874.1">
    <property type="protein sequence ID" value="ENSMMUP00000066176.1"/>
    <property type="gene ID" value="ENSMMUG00000052825.1"/>
</dbReference>
<protein>
    <submittedName>
        <fullName evidence="2">Uncharacterized protein</fullName>
    </submittedName>
</protein>
<dbReference type="Proteomes" id="UP000006718">
    <property type="component" value="Chromosome 15"/>
</dbReference>